<sequence length="550" mass="63218">MIRQNGITIKDAMGLKGMKNCKIIAGNRGLYNTISKVNITADPDFADWVDAGEFLLTTAYSFKNEDIAIQKELIKNCAKKGLAGIGIKIYPYLDKLPEEVLDLADELDFPIIDIYHETPLSDIMTSIFKEIFNKQATLLQRIENVHEQLMNVVLSGGDVNDISRVVYENLQNPILINLEFNDNVLMGLEELPEDVRIEILNNYGRFYNGIDKVREKKFNETVEIITGKHVRRMVMPIIVKNNVYGHMFTWALKTPLGGFDLSILEAASTTIALEVLKQLSIRDVENRHRSEFIEDLLSLDVNRQKKAMEKVSVFKLEPDRQYKMIVVQLENQDNKMADELLQKVSLLNNDTEGLVEGLKLKAFIVNKTDSLYILLSLTKECNSEDKINNFCSQLEKVLLRRLNIKDFKIGVGRSYWGLSKVYKSYIDAVKAIISGELIDSGSVIHFEQLGIYKILCQDYLSEELERFYQVTISKLVEYDERKSTELVKTLEAYFLNNGNLKKLSEELYTHYNTTLYRIQRIQAITGMSLDNHKDRLNLEIALKIKKILRK</sequence>
<dbReference type="OrthoDB" id="143422at2"/>
<dbReference type="EMBL" id="WBZC01000013">
    <property type="protein sequence ID" value="KAB3536093.1"/>
    <property type="molecule type" value="Genomic_DNA"/>
</dbReference>
<dbReference type="PANTHER" id="PTHR33744:SF1">
    <property type="entry name" value="DNA-BINDING TRANSCRIPTIONAL ACTIVATOR ADER"/>
    <property type="match status" value="1"/>
</dbReference>
<keyword evidence="6" id="KW-1185">Reference proteome</keyword>
<protein>
    <submittedName>
        <fullName evidence="5">PucR family transcriptional regulator</fullName>
    </submittedName>
</protein>
<gene>
    <name evidence="5" type="ORF">F8154_04505</name>
</gene>
<dbReference type="InterPro" id="IPR051448">
    <property type="entry name" value="CdaR-like_regulators"/>
</dbReference>
<dbReference type="Proteomes" id="UP000432715">
    <property type="component" value="Unassembled WGS sequence"/>
</dbReference>
<proteinExistence type="inferred from homology"/>
<dbReference type="InterPro" id="IPR041522">
    <property type="entry name" value="CdaR_GGDEF"/>
</dbReference>
<evidence type="ECO:0000313" key="6">
    <source>
        <dbReference type="Proteomes" id="UP000432715"/>
    </source>
</evidence>
<reference evidence="5 6" key="1">
    <citation type="submission" date="2019-10" db="EMBL/GenBank/DDBJ databases">
        <title>Alkaliphilus serpentinus sp. nov. and Alkaliphilus pronyensis sp. nov., two novel anaerobic alkaliphilic species isolated from the serpentinized-hosted hydrothermal field of the Prony Bay (New Caledonia).</title>
        <authorList>
            <person name="Postec A."/>
        </authorList>
    </citation>
    <scope>NUCLEOTIDE SEQUENCE [LARGE SCALE GENOMIC DNA]</scope>
    <source>
        <strain evidence="5 6">LacV</strain>
    </source>
</reference>
<accession>A0A6I0FBE4</accession>
<evidence type="ECO:0000259" key="3">
    <source>
        <dbReference type="Pfam" id="PF13556"/>
    </source>
</evidence>
<evidence type="ECO:0000313" key="5">
    <source>
        <dbReference type="EMBL" id="KAB3536093.1"/>
    </source>
</evidence>
<evidence type="ECO:0000256" key="1">
    <source>
        <dbReference type="ARBA" id="ARBA00006754"/>
    </source>
</evidence>
<feature type="domain" description="Purine catabolism PurC-like" evidence="2">
    <location>
        <begin position="12"/>
        <end position="131"/>
    </location>
</feature>
<evidence type="ECO:0000259" key="4">
    <source>
        <dbReference type="Pfam" id="PF17853"/>
    </source>
</evidence>
<dbReference type="Pfam" id="PF07905">
    <property type="entry name" value="PucR"/>
    <property type="match status" value="1"/>
</dbReference>
<dbReference type="Gene3D" id="1.10.10.2840">
    <property type="entry name" value="PucR C-terminal helix-turn-helix domain"/>
    <property type="match status" value="1"/>
</dbReference>
<dbReference type="Pfam" id="PF13556">
    <property type="entry name" value="HTH_30"/>
    <property type="match status" value="1"/>
</dbReference>
<dbReference type="Pfam" id="PF17853">
    <property type="entry name" value="GGDEF_2"/>
    <property type="match status" value="1"/>
</dbReference>
<comment type="caution">
    <text evidence="5">The sequence shown here is derived from an EMBL/GenBank/DDBJ whole genome shotgun (WGS) entry which is preliminary data.</text>
</comment>
<evidence type="ECO:0000259" key="2">
    <source>
        <dbReference type="Pfam" id="PF07905"/>
    </source>
</evidence>
<name>A0A6I0FBE4_9FIRM</name>
<dbReference type="InterPro" id="IPR025736">
    <property type="entry name" value="PucR_C-HTH_dom"/>
</dbReference>
<comment type="similarity">
    <text evidence="1">Belongs to the CdaR family.</text>
</comment>
<dbReference type="InterPro" id="IPR042070">
    <property type="entry name" value="PucR_C-HTH_sf"/>
</dbReference>
<dbReference type="PANTHER" id="PTHR33744">
    <property type="entry name" value="CARBOHYDRATE DIACID REGULATOR"/>
    <property type="match status" value="1"/>
</dbReference>
<feature type="domain" description="CdaR GGDEF-like" evidence="4">
    <location>
        <begin position="307"/>
        <end position="432"/>
    </location>
</feature>
<organism evidence="5 6">
    <name type="scientific">Alkaliphilus pronyensis</name>
    <dbReference type="NCBI Taxonomy" id="1482732"/>
    <lineage>
        <taxon>Bacteria</taxon>
        <taxon>Bacillati</taxon>
        <taxon>Bacillota</taxon>
        <taxon>Clostridia</taxon>
        <taxon>Peptostreptococcales</taxon>
        <taxon>Natronincolaceae</taxon>
        <taxon>Alkaliphilus</taxon>
    </lineage>
</organism>
<feature type="domain" description="PucR C-terminal helix-turn-helix" evidence="3">
    <location>
        <begin position="486"/>
        <end position="544"/>
    </location>
</feature>
<dbReference type="InterPro" id="IPR012914">
    <property type="entry name" value="PucR_dom"/>
</dbReference>
<dbReference type="AlphaFoldDB" id="A0A6I0FBE4"/>